<dbReference type="AlphaFoldDB" id="A0A517NHE8"/>
<feature type="region of interest" description="Disordered" evidence="1">
    <location>
        <begin position="80"/>
        <end position="100"/>
    </location>
</feature>
<feature type="chain" id="PRO_5021761260" description="YMGG-like Gly-zipper domain-containing protein" evidence="2">
    <location>
        <begin position="29"/>
        <end position="173"/>
    </location>
</feature>
<proteinExistence type="predicted"/>
<evidence type="ECO:0000313" key="3">
    <source>
        <dbReference type="EMBL" id="QDT06552.1"/>
    </source>
</evidence>
<organism evidence="3 4">
    <name type="scientific">Rubripirellula lacrimiformis</name>
    <dbReference type="NCBI Taxonomy" id="1930273"/>
    <lineage>
        <taxon>Bacteria</taxon>
        <taxon>Pseudomonadati</taxon>
        <taxon>Planctomycetota</taxon>
        <taxon>Planctomycetia</taxon>
        <taxon>Pirellulales</taxon>
        <taxon>Pirellulaceae</taxon>
        <taxon>Rubripirellula</taxon>
    </lineage>
</organism>
<dbReference type="KEGG" id="rlc:K227x_49620"/>
<feature type="compositionally biased region" description="Low complexity" evidence="1">
    <location>
        <begin position="80"/>
        <end position="92"/>
    </location>
</feature>
<protein>
    <recommendedName>
        <fullName evidence="5">YMGG-like Gly-zipper domain-containing protein</fullName>
    </recommendedName>
</protein>
<evidence type="ECO:0000313" key="4">
    <source>
        <dbReference type="Proteomes" id="UP000318538"/>
    </source>
</evidence>
<dbReference type="RefSeq" id="WP_145173317.1">
    <property type="nucleotide sequence ID" value="NZ_CP036525.1"/>
</dbReference>
<evidence type="ECO:0000256" key="2">
    <source>
        <dbReference type="SAM" id="SignalP"/>
    </source>
</evidence>
<reference evidence="3 4" key="1">
    <citation type="submission" date="2019-02" db="EMBL/GenBank/DDBJ databases">
        <title>Deep-cultivation of Planctomycetes and their phenomic and genomic characterization uncovers novel biology.</title>
        <authorList>
            <person name="Wiegand S."/>
            <person name="Jogler M."/>
            <person name="Boedeker C."/>
            <person name="Pinto D."/>
            <person name="Vollmers J."/>
            <person name="Rivas-Marin E."/>
            <person name="Kohn T."/>
            <person name="Peeters S.H."/>
            <person name="Heuer A."/>
            <person name="Rast P."/>
            <person name="Oberbeckmann S."/>
            <person name="Bunk B."/>
            <person name="Jeske O."/>
            <person name="Meyerdierks A."/>
            <person name="Storesund J.E."/>
            <person name="Kallscheuer N."/>
            <person name="Luecker S."/>
            <person name="Lage O.M."/>
            <person name="Pohl T."/>
            <person name="Merkel B.J."/>
            <person name="Hornburger P."/>
            <person name="Mueller R.-W."/>
            <person name="Bruemmer F."/>
            <person name="Labrenz M."/>
            <person name="Spormann A.M."/>
            <person name="Op den Camp H."/>
            <person name="Overmann J."/>
            <person name="Amann R."/>
            <person name="Jetten M.S.M."/>
            <person name="Mascher T."/>
            <person name="Medema M.H."/>
            <person name="Devos D.P."/>
            <person name="Kaster A.-K."/>
            <person name="Ovreas L."/>
            <person name="Rohde M."/>
            <person name="Galperin M.Y."/>
            <person name="Jogler C."/>
        </authorList>
    </citation>
    <scope>NUCLEOTIDE SEQUENCE [LARGE SCALE GENOMIC DNA]</scope>
    <source>
        <strain evidence="3 4">K22_7</strain>
    </source>
</reference>
<keyword evidence="2" id="KW-0732">Signal</keyword>
<evidence type="ECO:0008006" key="5">
    <source>
        <dbReference type="Google" id="ProtNLM"/>
    </source>
</evidence>
<dbReference type="EMBL" id="CP036525">
    <property type="protein sequence ID" value="QDT06552.1"/>
    <property type="molecule type" value="Genomic_DNA"/>
</dbReference>
<keyword evidence="4" id="KW-1185">Reference proteome</keyword>
<dbReference type="Proteomes" id="UP000318538">
    <property type="component" value="Chromosome"/>
</dbReference>
<sequence length="173" mass="18269" precursor="true">MIKKRSIAVATLGSAAFLLAVAATPASAQVTVQFGNGINTPGYQVGQPAYRSNGYSQSYYYGQPTYSQSQRYYSAPSQRYSSGYRGYSQPRSDGNSIYGNSYQSYRPNYGQPVYGNSYYGNGYSGNSYYGNGYNYGTQAQQRGATVGGAIGNAVGGQRGGNIGAAIGGAIQSQ</sequence>
<name>A0A517NHE8_9BACT</name>
<feature type="signal peptide" evidence="2">
    <location>
        <begin position="1"/>
        <end position="28"/>
    </location>
</feature>
<evidence type="ECO:0000256" key="1">
    <source>
        <dbReference type="SAM" id="MobiDB-lite"/>
    </source>
</evidence>
<accession>A0A517NHE8</accession>
<gene>
    <name evidence="3" type="ORF">K227x_49620</name>
</gene>